<dbReference type="PANTHER" id="PTHR23131">
    <property type="entry name" value="ENDORIBONUCLEASE LACTB2"/>
    <property type="match status" value="1"/>
</dbReference>
<dbReference type="InterPro" id="IPR036866">
    <property type="entry name" value="RibonucZ/Hydroxyglut_hydro"/>
</dbReference>
<dbReference type="InterPro" id="IPR050662">
    <property type="entry name" value="Sec-metab_biosynth-thioest"/>
</dbReference>
<dbReference type="Pfam" id="PF00753">
    <property type="entry name" value="Lactamase_B"/>
    <property type="match status" value="1"/>
</dbReference>
<keyword evidence="2" id="KW-0378">Hydrolase</keyword>
<dbReference type="EC" id="3.-.-.-" evidence="2"/>
<dbReference type="EMBL" id="JBIALX010000005">
    <property type="protein sequence ID" value="MFF0454724.1"/>
    <property type="molecule type" value="Genomic_DNA"/>
</dbReference>
<reference evidence="2 3" key="1">
    <citation type="submission" date="2024-10" db="EMBL/GenBank/DDBJ databases">
        <title>The Natural Products Discovery Center: Release of the First 8490 Sequenced Strains for Exploring Actinobacteria Biosynthetic Diversity.</title>
        <authorList>
            <person name="Kalkreuter E."/>
            <person name="Kautsar S.A."/>
            <person name="Yang D."/>
            <person name="Bader C.D."/>
            <person name="Teijaro C.N."/>
            <person name="Fluegel L."/>
            <person name="Davis C.M."/>
            <person name="Simpson J.R."/>
            <person name="Lauterbach L."/>
            <person name="Steele A.D."/>
            <person name="Gui C."/>
            <person name="Meng S."/>
            <person name="Li G."/>
            <person name="Viehrig K."/>
            <person name="Ye F."/>
            <person name="Su P."/>
            <person name="Kiefer A.F."/>
            <person name="Nichols A."/>
            <person name="Cepeda A.J."/>
            <person name="Yan W."/>
            <person name="Fan B."/>
            <person name="Jiang Y."/>
            <person name="Adhikari A."/>
            <person name="Zheng C.-J."/>
            <person name="Schuster L."/>
            <person name="Cowan T.M."/>
            <person name="Smanski M.J."/>
            <person name="Chevrette M.G."/>
            <person name="De Carvalho L.P.S."/>
            <person name="Shen B."/>
        </authorList>
    </citation>
    <scope>NUCLEOTIDE SEQUENCE [LARGE SCALE GENOMIC DNA]</scope>
    <source>
        <strain evidence="2 3">NPDC004550</strain>
    </source>
</reference>
<evidence type="ECO:0000259" key="1">
    <source>
        <dbReference type="SMART" id="SM00849"/>
    </source>
</evidence>
<dbReference type="RefSeq" id="WP_387251588.1">
    <property type="nucleotide sequence ID" value="NZ_JBIALX010000005.1"/>
</dbReference>
<dbReference type="PANTHER" id="PTHR23131:SF4">
    <property type="entry name" value="METALLO-BETA-LACTAMASE SUPERFAMILY POTEIN"/>
    <property type="match status" value="1"/>
</dbReference>
<dbReference type="InterPro" id="IPR036388">
    <property type="entry name" value="WH-like_DNA-bd_sf"/>
</dbReference>
<organism evidence="2 3">
    <name type="scientific">Nocardia africana</name>
    <dbReference type="NCBI Taxonomy" id="134964"/>
    <lineage>
        <taxon>Bacteria</taxon>
        <taxon>Bacillati</taxon>
        <taxon>Actinomycetota</taxon>
        <taxon>Actinomycetes</taxon>
        <taxon>Mycobacteriales</taxon>
        <taxon>Nocardiaceae</taxon>
        <taxon>Nocardia</taxon>
    </lineage>
</organism>
<dbReference type="SUPFAM" id="SSF56281">
    <property type="entry name" value="Metallo-hydrolase/oxidoreductase"/>
    <property type="match status" value="1"/>
</dbReference>
<dbReference type="Proteomes" id="UP001601521">
    <property type="component" value="Unassembled WGS sequence"/>
</dbReference>
<accession>A0ABW6NM35</accession>
<proteinExistence type="predicted"/>
<dbReference type="GO" id="GO:0016787">
    <property type="term" value="F:hydrolase activity"/>
    <property type="evidence" value="ECO:0007669"/>
    <property type="project" value="UniProtKB-KW"/>
</dbReference>
<evidence type="ECO:0000313" key="3">
    <source>
        <dbReference type="Proteomes" id="UP001601521"/>
    </source>
</evidence>
<gene>
    <name evidence="2" type="ORF">ACFYTH_15280</name>
</gene>
<evidence type="ECO:0000313" key="2">
    <source>
        <dbReference type="EMBL" id="MFF0454724.1"/>
    </source>
</evidence>
<comment type="caution">
    <text evidence="2">The sequence shown here is derived from an EMBL/GenBank/DDBJ whole genome shotgun (WGS) entry which is preliminary data.</text>
</comment>
<dbReference type="SMART" id="SM00849">
    <property type="entry name" value="Lactamase_B"/>
    <property type="match status" value="1"/>
</dbReference>
<keyword evidence="3" id="KW-1185">Reference proteome</keyword>
<feature type="domain" description="Metallo-beta-lactamase" evidence="1">
    <location>
        <begin position="37"/>
        <end position="248"/>
    </location>
</feature>
<dbReference type="Gene3D" id="1.10.10.10">
    <property type="entry name" value="Winged helix-like DNA-binding domain superfamily/Winged helix DNA-binding domain"/>
    <property type="match status" value="1"/>
</dbReference>
<sequence length="343" mass="37871">MTMITTQPADWTEPGPHQVVRGVYRIPLPLPIDGLAAVNAYLLESYEGLILIDPGWACPQTERAVAAALGKLGYELDDIAICLATHHHADHYTQAYAWRKTLGCKLFTGREERHSIDAFSLPGSFPNHQRLLTRSGAPELAQRVARDDGPTEWDDLPFGPPDGWLDNGEVIGLRRGALEVIATPGHTRGHVVFHHPETRILFSGDHILPTITPSLGFEKAPEPQPLRSYLESLRLVGGLPDTALLPSHGPVTCSTHARVDALLDHHRHRLDEVCERVDAGATTAYEIAAALPWTRRRIRLEELPPEHQLSAIMEISAHLEILSLQGRVGHDDRATIRHYAPAA</sequence>
<protein>
    <submittedName>
        <fullName evidence="2">MBL fold metallo-hydrolase</fullName>
        <ecNumber evidence="2">3.-.-.-</ecNumber>
    </submittedName>
</protein>
<name>A0ABW6NM35_9NOCA</name>
<dbReference type="InterPro" id="IPR001279">
    <property type="entry name" value="Metallo-B-lactamas"/>
</dbReference>
<dbReference type="Gene3D" id="3.60.15.10">
    <property type="entry name" value="Ribonuclease Z/Hydroxyacylglutathione hydrolase-like"/>
    <property type="match status" value="1"/>
</dbReference>